<dbReference type="GO" id="GO:0006935">
    <property type="term" value="P:chemotaxis"/>
    <property type="evidence" value="ECO:0007669"/>
    <property type="project" value="UniProtKB-KW"/>
</dbReference>
<evidence type="ECO:0000313" key="12">
    <source>
        <dbReference type="Proteomes" id="UP000183918"/>
    </source>
</evidence>
<dbReference type="Gene3D" id="1.10.287.950">
    <property type="entry name" value="Methyl-accepting chemotaxis protein"/>
    <property type="match status" value="1"/>
</dbReference>
<dbReference type="EMBL" id="FNPG01000011">
    <property type="protein sequence ID" value="SDY24031.1"/>
    <property type="molecule type" value="Genomic_DNA"/>
</dbReference>
<evidence type="ECO:0000313" key="11">
    <source>
        <dbReference type="EMBL" id="SDY24031.1"/>
    </source>
</evidence>
<comment type="subcellular location">
    <subcellularLocation>
        <location evidence="1">Cell membrane</location>
        <topology evidence="1">Multi-pass membrane protein</topology>
    </subcellularLocation>
</comment>
<dbReference type="GO" id="GO:0005886">
    <property type="term" value="C:plasma membrane"/>
    <property type="evidence" value="ECO:0007669"/>
    <property type="project" value="UniProtKB-SubCell"/>
</dbReference>
<keyword evidence="6 9" id="KW-0472">Membrane</keyword>
<reference evidence="11 12" key="1">
    <citation type="submission" date="2016-10" db="EMBL/GenBank/DDBJ databases">
        <authorList>
            <person name="de Groot N.N."/>
        </authorList>
    </citation>
    <scope>NUCLEOTIDE SEQUENCE [LARGE SCALE GENOMIC DNA]</scope>
    <source>
        <strain evidence="11 12">DSM 14045</strain>
    </source>
</reference>
<dbReference type="Gene3D" id="3.30.450.20">
    <property type="entry name" value="PAS domain"/>
    <property type="match status" value="2"/>
</dbReference>
<keyword evidence="3" id="KW-0145">Chemotaxis</keyword>
<organism evidence="11 12">
    <name type="scientific">Lachnobacterium bovis DSM 14045</name>
    <dbReference type="NCBI Taxonomy" id="1122142"/>
    <lineage>
        <taxon>Bacteria</taxon>
        <taxon>Bacillati</taxon>
        <taxon>Bacillota</taxon>
        <taxon>Clostridia</taxon>
        <taxon>Lachnospirales</taxon>
        <taxon>Lachnospiraceae</taxon>
        <taxon>Lachnobacterium</taxon>
    </lineage>
</organism>
<dbReference type="PANTHER" id="PTHR32089:SF112">
    <property type="entry name" value="LYSOZYME-LIKE PROTEIN-RELATED"/>
    <property type="match status" value="1"/>
</dbReference>
<dbReference type="AlphaFoldDB" id="A0A1H3I8S1"/>
<feature type="domain" description="Methyl-accepting transducer" evidence="10">
    <location>
        <begin position="399"/>
        <end position="656"/>
    </location>
</feature>
<dbReference type="InterPro" id="IPR033479">
    <property type="entry name" value="dCache_1"/>
</dbReference>
<dbReference type="OrthoDB" id="9814363at2"/>
<dbReference type="PANTHER" id="PTHR32089">
    <property type="entry name" value="METHYL-ACCEPTING CHEMOTAXIS PROTEIN MCPB"/>
    <property type="match status" value="1"/>
</dbReference>
<evidence type="ECO:0000256" key="3">
    <source>
        <dbReference type="ARBA" id="ARBA00022500"/>
    </source>
</evidence>
<evidence type="ECO:0000259" key="10">
    <source>
        <dbReference type="PROSITE" id="PS50111"/>
    </source>
</evidence>
<evidence type="ECO:0000256" key="4">
    <source>
        <dbReference type="ARBA" id="ARBA00022692"/>
    </source>
</evidence>
<keyword evidence="7 8" id="KW-0807">Transducer</keyword>
<sequence>MADVKNLKNVKTKSKIFYGIRKKFLGVLVPIVVVGFIALSFISYRESSVIVNEEAETNVKAVGSEAAVMLKGEICTRKIIVETLADSAEFNKATIEQKIQMMKDAKTAIDGLAMIAYSDLKGNAISDTGEKMNRGDRDYVKEVSSTGEAYMTAPFKSGTTGKLILVVAFPVKENSKTVGIVYGTINLDTLSDLVGQYKYKKTGYVYVVDQEGMCIGFKQKPDRVGRMDLTKTDGEIALNESLVAAFKETVANKKTNSTYYSSTDGKYNKAVFTVVDLGERFWVTVTVTPLSEIEENSNILLRNMVTFSILIIIVAIIIISLFTYKTVVPIKAVTSVINRMGELNFASVSELEKVINRNDETGDMARSLIRMEDEMVHVISDIQNQSESLYNASEELQKNTNETTRTFGHIENAVSEIAEGATSQAAETQSATDNVVVIGNMIKDTKANVNDINEGAVTISEANIKANEALKALSDINKKTIESIKMIAKQTKTTNESATKIKDAATLIADIADQTNLLSLNASIEAARAGDAGKGFAVVASEIQQLADQSNTSAQQIDEVVKQLIDDSDKSVKTMSDVSEIIDKQSQYIASTTEMFEHVENGVKNSVEGIKAISKKTEELDEARGNIIDTVQNLTAIAEENAAGTEQTSAAVTEADAIMKDIARSAQELKDIANVLDSSMKKFKI</sequence>
<dbReference type="SUPFAM" id="SSF103190">
    <property type="entry name" value="Sensory domain-like"/>
    <property type="match status" value="1"/>
</dbReference>
<dbReference type="Pfam" id="PF00015">
    <property type="entry name" value="MCPsignal"/>
    <property type="match status" value="1"/>
</dbReference>
<evidence type="ECO:0000256" key="7">
    <source>
        <dbReference type="ARBA" id="ARBA00023224"/>
    </source>
</evidence>
<dbReference type="RefSeq" id="WP_074716872.1">
    <property type="nucleotide sequence ID" value="NZ_FNPG01000011.1"/>
</dbReference>
<keyword evidence="5 9" id="KW-1133">Transmembrane helix</keyword>
<dbReference type="Pfam" id="PF02743">
    <property type="entry name" value="dCache_1"/>
    <property type="match status" value="1"/>
</dbReference>
<feature type="transmembrane region" description="Helical" evidence="9">
    <location>
        <begin position="24"/>
        <end position="44"/>
    </location>
</feature>
<dbReference type="CDD" id="cd18773">
    <property type="entry name" value="PDC1_HK_sensor"/>
    <property type="match status" value="1"/>
</dbReference>
<dbReference type="PROSITE" id="PS50111">
    <property type="entry name" value="CHEMOTAXIS_TRANSDUC_2"/>
    <property type="match status" value="1"/>
</dbReference>
<dbReference type="GO" id="GO:0007165">
    <property type="term" value="P:signal transduction"/>
    <property type="evidence" value="ECO:0007669"/>
    <property type="project" value="UniProtKB-KW"/>
</dbReference>
<evidence type="ECO:0000256" key="8">
    <source>
        <dbReference type="PROSITE-ProRule" id="PRU00284"/>
    </source>
</evidence>
<keyword evidence="4 9" id="KW-0812">Transmembrane</keyword>
<evidence type="ECO:0000256" key="6">
    <source>
        <dbReference type="ARBA" id="ARBA00023136"/>
    </source>
</evidence>
<evidence type="ECO:0000256" key="2">
    <source>
        <dbReference type="ARBA" id="ARBA00022475"/>
    </source>
</evidence>
<dbReference type="STRING" id="1122142.SAMN02910414_01093"/>
<dbReference type="InterPro" id="IPR029151">
    <property type="entry name" value="Sensor-like_sf"/>
</dbReference>
<gene>
    <name evidence="11" type="ORF">SAMN02910414_01093</name>
</gene>
<dbReference type="SUPFAM" id="SSF58104">
    <property type="entry name" value="Methyl-accepting chemotaxis protein (MCP) signaling domain"/>
    <property type="match status" value="1"/>
</dbReference>
<dbReference type="InterPro" id="IPR004089">
    <property type="entry name" value="MCPsignal_dom"/>
</dbReference>
<evidence type="ECO:0000256" key="1">
    <source>
        <dbReference type="ARBA" id="ARBA00004651"/>
    </source>
</evidence>
<feature type="transmembrane region" description="Helical" evidence="9">
    <location>
        <begin position="304"/>
        <end position="324"/>
    </location>
</feature>
<dbReference type="Gene3D" id="6.10.340.10">
    <property type="match status" value="1"/>
</dbReference>
<accession>A0A1H3I8S1</accession>
<evidence type="ECO:0000256" key="9">
    <source>
        <dbReference type="SAM" id="Phobius"/>
    </source>
</evidence>
<name>A0A1H3I8S1_9FIRM</name>
<keyword evidence="12" id="KW-1185">Reference proteome</keyword>
<evidence type="ECO:0000256" key="5">
    <source>
        <dbReference type="ARBA" id="ARBA00022989"/>
    </source>
</evidence>
<proteinExistence type="predicted"/>
<dbReference type="Proteomes" id="UP000183918">
    <property type="component" value="Unassembled WGS sequence"/>
</dbReference>
<protein>
    <submittedName>
        <fullName evidence="11">Methyl-accepting chemotaxis protein</fullName>
    </submittedName>
</protein>
<keyword evidence="2" id="KW-1003">Cell membrane</keyword>
<dbReference type="SMART" id="SM00283">
    <property type="entry name" value="MA"/>
    <property type="match status" value="1"/>
</dbReference>